<comment type="caution">
    <text evidence="1">The sequence shown here is derived from an EMBL/GenBank/DDBJ whole genome shotgun (WGS) entry which is preliminary data.</text>
</comment>
<evidence type="ECO:0000313" key="2">
    <source>
        <dbReference type="Proteomes" id="UP000299102"/>
    </source>
</evidence>
<keyword evidence="2" id="KW-1185">Reference proteome</keyword>
<gene>
    <name evidence="1" type="ORF">EVAR_13035_1</name>
</gene>
<protein>
    <submittedName>
        <fullName evidence="1">Uncharacterized protein</fullName>
    </submittedName>
</protein>
<reference evidence="1 2" key="1">
    <citation type="journal article" date="2019" name="Commun. Biol.">
        <title>The bagworm genome reveals a unique fibroin gene that provides high tensile strength.</title>
        <authorList>
            <person name="Kono N."/>
            <person name="Nakamura H."/>
            <person name="Ohtoshi R."/>
            <person name="Tomita M."/>
            <person name="Numata K."/>
            <person name="Arakawa K."/>
        </authorList>
    </citation>
    <scope>NUCLEOTIDE SEQUENCE [LARGE SCALE GENOMIC DNA]</scope>
</reference>
<accession>A0A4C1VGF8</accession>
<evidence type="ECO:0000313" key="1">
    <source>
        <dbReference type="EMBL" id="GBP37996.1"/>
    </source>
</evidence>
<proteinExistence type="predicted"/>
<name>A0A4C1VGF8_EUMVA</name>
<dbReference type="AlphaFoldDB" id="A0A4C1VGF8"/>
<organism evidence="1 2">
    <name type="scientific">Eumeta variegata</name>
    <name type="common">Bagworm moth</name>
    <name type="synonym">Eumeta japonica</name>
    <dbReference type="NCBI Taxonomy" id="151549"/>
    <lineage>
        <taxon>Eukaryota</taxon>
        <taxon>Metazoa</taxon>
        <taxon>Ecdysozoa</taxon>
        <taxon>Arthropoda</taxon>
        <taxon>Hexapoda</taxon>
        <taxon>Insecta</taxon>
        <taxon>Pterygota</taxon>
        <taxon>Neoptera</taxon>
        <taxon>Endopterygota</taxon>
        <taxon>Lepidoptera</taxon>
        <taxon>Glossata</taxon>
        <taxon>Ditrysia</taxon>
        <taxon>Tineoidea</taxon>
        <taxon>Psychidae</taxon>
        <taxon>Oiketicinae</taxon>
        <taxon>Eumeta</taxon>
    </lineage>
</organism>
<dbReference type="Proteomes" id="UP000299102">
    <property type="component" value="Unassembled WGS sequence"/>
</dbReference>
<dbReference type="EMBL" id="BGZK01000342">
    <property type="protein sequence ID" value="GBP37996.1"/>
    <property type="molecule type" value="Genomic_DNA"/>
</dbReference>
<sequence>MVYILRTKFRRRKLHRNTADLCSAPADIFFGRRGPAAPARAYARAALLAYDIPKTMLYSPAFYKGPFPRGTSNDFVVDVTYGQISMQANRVLVAIAAQLHSQPQRWNQCVADLLERNRISSERGNGLMEGKNGSNIYAAVELASSLIRSQLVTSFHVIRQSSQRWQFIDTPPRGAGGASAARSVSAAPAYTIDFRAPRPARAAARTKLYVGSEQSDPSPAEGRLPLCARVCPVSCEISAFRLRGRM</sequence>